<dbReference type="OrthoDB" id="6061083at2759"/>
<keyword evidence="1" id="KW-0472">Membrane</keyword>
<dbReference type="GeneID" id="20239883"/>
<dbReference type="CTD" id="20239883"/>
<keyword evidence="1" id="KW-1133">Transmembrane helix</keyword>
<dbReference type="Proteomes" id="UP000030746">
    <property type="component" value="Unassembled WGS sequence"/>
</dbReference>
<keyword evidence="4" id="KW-1185">Reference proteome</keyword>
<dbReference type="STRING" id="225164.V4A3X0"/>
<dbReference type="Pfam" id="PF00629">
    <property type="entry name" value="MAM"/>
    <property type="match status" value="1"/>
</dbReference>
<dbReference type="EMBL" id="KB202567">
    <property type="protein sequence ID" value="ESO89685.1"/>
    <property type="molecule type" value="Genomic_DNA"/>
</dbReference>
<dbReference type="RefSeq" id="XP_009059736.1">
    <property type="nucleotide sequence ID" value="XM_009061488.1"/>
</dbReference>
<dbReference type="InterPro" id="IPR013320">
    <property type="entry name" value="ConA-like_dom_sf"/>
</dbReference>
<reference evidence="3 4" key="1">
    <citation type="journal article" date="2013" name="Nature">
        <title>Insights into bilaterian evolution from three spiralian genomes.</title>
        <authorList>
            <person name="Simakov O."/>
            <person name="Marletaz F."/>
            <person name="Cho S.J."/>
            <person name="Edsinger-Gonzales E."/>
            <person name="Havlak P."/>
            <person name="Hellsten U."/>
            <person name="Kuo D.H."/>
            <person name="Larsson T."/>
            <person name="Lv J."/>
            <person name="Arendt D."/>
            <person name="Savage R."/>
            <person name="Osoegawa K."/>
            <person name="de Jong P."/>
            <person name="Grimwood J."/>
            <person name="Chapman J.A."/>
            <person name="Shapiro H."/>
            <person name="Aerts A."/>
            <person name="Otillar R.P."/>
            <person name="Terry A.Y."/>
            <person name="Boore J.L."/>
            <person name="Grigoriev I.V."/>
            <person name="Lindberg D.R."/>
            <person name="Seaver E.C."/>
            <person name="Weisblat D.A."/>
            <person name="Putnam N.H."/>
            <person name="Rokhsar D.S."/>
        </authorList>
    </citation>
    <scope>NUCLEOTIDE SEQUENCE [LARGE SCALE GENOMIC DNA]</scope>
</reference>
<dbReference type="HOGENOM" id="CLU_840168_0_0_1"/>
<evidence type="ECO:0000256" key="1">
    <source>
        <dbReference type="SAM" id="Phobius"/>
    </source>
</evidence>
<organism evidence="3 4">
    <name type="scientific">Lottia gigantea</name>
    <name type="common">Giant owl limpet</name>
    <dbReference type="NCBI Taxonomy" id="225164"/>
    <lineage>
        <taxon>Eukaryota</taxon>
        <taxon>Metazoa</taxon>
        <taxon>Spiralia</taxon>
        <taxon>Lophotrochozoa</taxon>
        <taxon>Mollusca</taxon>
        <taxon>Gastropoda</taxon>
        <taxon>Patellogastropoda</taxon>
        <taxon>Lottioidea</taxon>
        <taxon>Lottiidae</taxon>
        <taxon>Lottia</taxon>
    </lineage>
</organism>
<evidence type="ECO:0000313" key="3">
    <source>
        <dbReference type="EMBL" id="ESO89685.1"/>
    </source>
</evidence>
<dbReference type="SUPFAM" id="SSF49899">
    <property type="entry name" value="Concanavalin A-like lectins/glucanases"/>
    <property type="match status" value="1"/>
</dbReference>
<sequence length="331" mass="37329">MTKAEERRVTIYLSGVSGDIHCNFEFGKLCEGWSQGVDGAEDDFDWLIWNGHDPSQDSSSVPGYTMDYTLSKNKQERAMFGTPVLQPVGGVVNASFWFRLNGNDVRHLNVYVRDLSLGSAAKKIWSADGSQGEAWHYVDLVFDVMGPFRVLFEATISGYESDIGVDDIYIQNADRLPDIDNLWGNKINPDLHASIDIPTQAPVIPVNAGTLGGGSSDHSSWIAEYLPIILAVIGGSIFWIGIIVIIKCYVRKRRRRKTRERNLNVYRREDTTYSVSSQSDDEIYTLPVPPDIPAHETITISRENQFYDTRNLRFPKYGFSDYSSAMESDFR</sequence>
<dbReference type="CDD" id="cd06263">
    <property type="entry name" value="MAM"/>
    <property type="match status" value="1"/>
</dbReference>
<evidence type="ECO:0000259" key="2">
    <source>
        <dbReference type="PROSITE" id="PS50060"/>
    </source>
</evidence>
<dbReference type="KEGG" id="lgi:LOTGIDRAFT_164987"/>
<proteinExistence type="predicted"/>
<protein>
    <recommendedName>
        <fullName evidence="2">MAM domain-containing protein</fullName>
    </recommendedName>
</protein>
<dbReference type="SMART" id="SM00137">
    <property type="entry name" value="MAM"/>
    <property type="match status" value="1"/>
</dbReference>
<dbReference type="PROSITE" id="PS50060">
    <property type="entry name" value="MAM_2"/>
    <property type="match status" value="1"/>
</dbReference>
<name>V4A3X0_LOTGI</name>
<evidence type="ECO:0000313" key="4">
    <source>
        <dbReference type="Proteomes" id="UP000030746"/>
    </source>
</evidence>
<feature type="transmembrane region" description="Helical" evidence="1">
    <location>
        <begin position="225"/>
        <end position="250"/>
    </location>
</feature>
<dbReference type="PANTHER" id="PTHR23282:SF101">
    <property type="entry name" value="MAM DOMAIN-CONTAINING PROTEIN"/>
    <property type="match status" value="1"/>
</dbReference>
<dbReference type="GO" id="GO:0016020">
    <property type="term" value="C:membrane"/>
    <property type="evidence" value="ECO:0007669"/>
    <property type="project" value="InterPro"/>
</dbReference>
<dbReference type="PANTHER" id="PTHR23282">
    <property type="entry name" value="APICAL ENDOSOMAL GLYCOPROTEIN PRECURSOR"/>
    <property type="match status" value="1"/>
</dbReference>
<dbReference type="InterPro" id="IPR051560">
    <property type="entry name" value="MAM_domain-containing"/>
</dbReference>
<dbReference type="InterPro" id="IPR000998">
    <property type="entry name" value="MAM_dom"/>
</dbReference>
<dbReference type="AlphaFoldDB" id="V4A3X0"/>
<feature type="domain" description="MAM" evidence="2">
    <location>
        <begin position="20"/>
        <end position="178"/>
    </location>
</feature>
<accession>V4A3X0</accession>
<dbReference type="Gene3D" id="2.60.120.200">
    <property type="match status" value="1"/>
</dbReference>
<gene>
    <name evidence="3" type="ORF">LOTGIDRAFT_164987</name>
</gene>
<keyword evidence="1" id="KW-0812">Transmembrane</keyword>
<dbReference type="OMA" id="CDATVEC"/>